<dbReference type="InterPro" id="IPR028259">
    <property type="entry name" value="AP2-like_int_N"/>
</dbReference>
<dbReference type="Pfam" id="PF14659">
    <property type="entry name" value="Phage_int_SAM_3"/>
    <property type="match status" value="1"/>
</dbReference>
<keyword evidence="3" id="KW-0229">DNA integration</keyword>
<dbReference type="InterPro" id="IPR010998">
    <property type="entry name" value="Integrase_recombinase_N"/>
</dbReference>
<dbReference type="Pfam" id="PF14657">
    <property type="entry name" value="Arm-DNA-bind_4"/>
    <property type="match status" value="1"/>
</dbReference>
<evidence type="ECO:0000256" key="1">
    <source>
        <dbReference type="ARBA" id="ARBA00003283"/>
    </source>
</evidence>
<dbReference type="InterPro" id="IPR044068">
    <property type="entry name" value="CB"/>
</dbReference>
<evidence type="ECO:0000259" key="7">
    <source>
        <dbReference type="PROSITE" id="PS51898"/>
    </source>
</evidence>
<dbReference type="InterPro" id="IPR011010">
    <property type="entry name" value="DNA_brk_join_enz"/>
</dbReference>
<name>A0A6N3I1M1_9FIRM</name>
<reference evidence="9" key="1">
    <citation type="submission" date="2019-11" db="EMBL/GenBank/DDBJ databases">
        <authorList>
            <person name="Feng L."/>
        </authorList>
    </citation>
    <scope>NUCLEOTIDE SEQUENCE</scope>
    <source>
        <strain evidence="9">ChathewayiLFYP18</strain>
    </source>
</reference>
<accession>A0A6N3I1M1</accession>
<evidence type="ECO:0000313" key="9">
    <source>
        <dbReference type="EMBL" id="VYU82648.1"/>
    </source>
</evidence>
<organism evidence="9">
    <name type="scientific">Hungatella hathewayi</name>
    <dbReference type="NCBI Taxonomy" id="154046"/>
    <lineage>
        <taxon>Bacteria</taxon>
        <taxon>Bacillati</taxon>
        <taxon>Bacillota</taxon>
        <taxon>Clostridia</taxon>
        <taxon>Lachnospirales</taxon>
        <taxon>Lachnospiraceae</taxon>
        <taxon>Hungatella</taxon>
    </lineage>
</organism>
<comment type="similarity">
    <text evidence="2">Belongs to the 'phage' integrase family.</text>
</comment>
<dbReference type="InterPro" id="IPR013762">
    <property type="entry name" value="Integrase-like_cat_sf"/>
</dbReference>
<dbReference type="InterPro" id="IPR050090">
    <property type="entry name" value="Tyrosine_recombinase_XerCD"/>
</dbReference>
<proteinExistence type="inferred from homology"/>
<dbReference type="GO" id="GO:0003677">
    <property type="term" value="F:DNA binding"/>
    <property type="evidence" value="ECO:0007669"/>
    <property type="project" value="UniProtKB-UniRule"/>
</dbReference>
<keyword evidence="4 6" id="KW-0238">DNA-binding</keyword>
<dbReference type="PROSITE" id="PS51898">
    <property type="entry name" value="TYR_RECOMBINASE"/>
    <property type="match status" value="1"/>
</dbReference>
<dbReference type="PANTHER" id="PTHR30349:SF64">
    <property type="entry name" value="PROPHAGE INTEGRASE INTD-RELATED"/>
    <property type="match status" value="1"/>
</dbReference>
<sequence length="351" mass="41123">MPTYYDESKKTYYCKFYYVDWTGQRRQKLKRGFPRSKDAKTWERDFLQKQQGSPDMTFQALVDLYLEDIAPRNKESTIYVKNALIKAWLLPAFKDKPINEISSAEVRKWQSELLKERDGKKLSKTHIVNIEKTFSAVMNFAVKYYKLPFNPQKGLSFSPEKKKILFWTKEEFTAFHAAVTDPIAHMAFEVLFYTGMRVGELLALSKNDIDFENNIISVTKTYSPKNKGEQITSPKTPNSYRTITIPKFLCEHLQEYIQRFYDLDPDTRLFPVLPDWLRRRLIKSCKTSGVKTIRIHDIRHSHVSMLIDLGFSPHLIAERIGDTVDMVNNVYGHLYPNRHTEVADKLQELVS</sequence>
<dbReference type="SUPFAM" id="SSF56349">
    <property type="entry name" value="DNA breaking-rejoining enzymes"/>
    <property type="match status" value="1"/>
</dbReference>
<gene>
    <name evidence="9" type="ORF">CHLFYP18_03515</name>
</gene>
<dbReference type="AlphaFoldDB" id="A0A6N3I1M1"/>
<dbReference type="EMBL" id="CACRUH010000080">
    <property type="protein sequence ID" value="VYU82648.1"/>
    <property type="molecule type" value="Genomic_DNA"/>
</dbReference>
<feature type="domain" description="Tyr recombinase" evidence="7">
    <location>
        <begin position="162"/>
        <end position="344"/>
    </location>
</feature>
<evidence type="ECO:0000256" key="6">
    <source>
        <dbReference type="PROSITE-ProRule" id="PRU01248"/>
    </source>
</evidence>
<dbReference type="Gene3D" id="1.10.150.130">
    <property type="match status" value="1"/>
</dbReference>
<feature type="domain" description="Core-binding (CB)" evidence="8">
    <location>
        <begin position="56"/>
        <end position="142"/>
    </location>
</feature>
<dbReference type="CDD" id="cd01189">
    <property type="entry name" value="INT_ICEBs1_C_like"/>
    <property type="match status" value="1"/>
</dbReference>
<evidence type="ECO:0000256" key="3">
    <source>
        <dbReference type="ARBA" id="ARBA00022908"/>
    </source>
</evidence>
<evidence type="ECO:0000259" key="8">
    <source>
        <dbReference type="PROSITE" id="PS51900"/>
    </source>
</evidence>
<comment type="function">
    <text evidence="1">Site-specific tyrosine recombinase, which acts by catalyzing the cutting and rejoining of the recombining DNA molecules.</text>
</comment>
<dbReference type="InterPro" id="IPR004107">
    <property type="entry name" value="Integrase_SAM-like_N"/>
</dbReference>
<protein>
    <submittedName>
        <fullName evidence="9">Prophage phiRv2 integrase</fullName>
    </submittedName>
</protein>
<dbReference type="PROSITE" id="PS51900">
    <property type="entry name" value="CB"/>
    <property type="match status" value="1"/>
</dbReference>
<dbReference type="PANTHER" id="PTHR30349">
    <property type="entry name" value="PHAGE INTEGRASE-RELATED"/>
    <property type="match status" value="1"/>
</dbReference>
<dbReference type="Pfam" id="PF00589">
    <property type="entry name" value="Phage_integrase"/>
    <property type="match status" value="1"/>
</dbReference>
<evidence type="ECO:0000256" key="5">
    <source>
        <dbReference type="ARBA" id="ARBA00023172"/>
    </source>
</evidence>
<dbReference type="Gene3D" id="1.10.443.10">
    <property type="entry name" value="Intergrase catalytic core"/>
    <property type="match status" value="1"/>
</dbReference>
<dbReference type="GO" id="GO:0015074">
    <property type="term" value="P:DNA integration"/>
    <property type="evidence" value="ECO:0007669"/>
    <property type="project" value="UniProtKB-KW"/>
</dbReference>
<evidence type="ECO:0000256" key="2">
    <source>
        <dbReference type="ARBA" id="ARBA00008857"/>
    </source>
</evidence>
<dbReference type="GO" id="GO:0006310">
    <property type="term" value="P:DNA recombination"/>
    <property type="evidence" value="ECO:0007669"/>
    <property type="project" value="UniProtKB-KW"/>
</dbReference>
<evidence type="ECO:0000256" key="4">
    <source>
        <dbReference type="ARBA" id="ARBA00023125"/>
    </source>
</evidence>
<dbReference type="InterPro" id="IPR002104">
    <property type="entry name" value="Integrase_catalytic"/>
</dbReference>
<dbReference type="RefSeq" id="WP_156834144.1">
    <property type="nucleotide sequence ID" value="NZ_CACRUH010000080.1"/>
</dbReference>
<keyword evidence="5" id="KW-0233">DNA recombination</keyword>